<sequence length="449" mass="50526">MASQRNVLFSLAVIALSVILIRFVFSVVYEPNGFYDRRAPDFWLDIARNVANGEGYTWPGDGKPTARRGPTVVYYFAAFIWLFGDNLWAVMMAQWLMELGTAILIYFIALHIFKNQRVALASSLLFACYAPGYIFTIRAWSEPIFTFTLAAFTLSTLSALRSPAVWRFALCGACLGLAVLARPIMQYYPLAMLVVIAWGLKGNWRQIIPGFASFCLAFALVLSPWIIRNYQLWNAFVPGSTHSGIPFYQAQYALGEDDYLSYRTTHDWVPPLLQVLEARYGPAPGSSDIASFIKAKGLNEYEVDRLALSEGLKVVRESPGRYIESSIIRFVRFWLGKQFTESLINGGEISYGYIVMFFNGSALVLALVGCFYYRGDWLRLSVPLMVLVAYNMALYMATIALPRFSVPIMPYVNILAAYTLVNLLPSTFGQQRRPANFSRIPAPQPERVG</sequence>
<evidence type="ECO:0000256" key="5">
    <source>
        <dbReference type="ARBA" id="ARBA00022692"/>
    </source>
</evidence>
<dbReference type="GO" id="GO:0009103">
    <property type="term" value="P:lipopolysaccharide biosynthetic process"/>
    <property type="evidence" value="ECO:0007669"/>
    <property type="project" value="UniProtKB-ARBA"/>
</dbReference>
<feature type="transmembrane region" description="Helical" evidence="8">
    <location>
        <begin position="7"/>
        <end position="29"/>
    </location>
</feature>
<evidence type="ECO:0000256" key="3">
    <source>
        <dbReference type="ARBA" id="ARBA00022676"/>
    </source>
</evidence>
<dbReference type="InterPro" id="IPR038731">
    <property type="entry name" value="RgtA/B/C-like"/>
</dbReference>
<feature type="transmembrane region" description="Helical" evidence="8">
    <location>
        <begin position="351"/>
        <end position="373"/>
    </location>
</feature>
<evidence type="ECO:0000313" key="11">
    <source>
        <dbReference type="Proteomes" id="UP000019141"/>
    </source>
</evidence>
<dbReference type="Pfam" id="PF13231">
    <property type="entry name" value="PMT_2"/>
    <property type="match status" value="1"/>
</dbReference>
<dbReference type="PANTHER" id="PTHR33908:SF11">
    <property type="entry name" value="MEMBRANE PROTEIN"/>
    <property type="match status" value="1"/>
</dbReference>
<keyword evidence="5 8" id="KW-0812">Transmembrane</keyword>
<keyword evidence="11" id="KW-1185">Reference proteome</keyword>
<feature type="domain" description="Glycosyltransferase RgtA/B/C/D-like" evidence="9">
    <location>
        <begin position="69"/>
        <end position="225"/>
    </location>
</feature>
<evidence type="ECO:0000256" key="4">
    <source>
        <dbReference type="ARBA" id="ARBA00022679"/>
    </source>
</evidence>
<dbReference type="GO" id="GO:0005886">
    <property type="term" value="C:plasma membrane"/>
    <property type="evidence" value="ECO:0007669"/>
    <property type="project" value="UniProtKB-SubCell"/>
</dbReference>
<feature type="transmembrane region" description="Helical" evidence="8">
    <location>
        <begin position="380"/>
        <end position="402"/>
    </location>
</feature>
<gene>
    <name evidence="10" type="ORF">ETSY1_11060</name>
</gene>
<keyword evidence="2" id="KW-1003">Cell membrane</keyword>
<proteinExistence type="predicted"/>
<keyword evidence="7 8" id="KW-0472">Membrane</keyword>
<evidence type="ECO:0000313" key="10">
    <source>
        <dbReference type="EMBL" id="ETX00490.1"/>
    </source>
</evidence>
<organism evidence="10 11">
    <name type="scientific">Entotheonella factor</name>
    <dbReference type="NCBI Taxonomy" id="1429438"/>
    <lineage>
        <taxon>Bacteria</taxon>
        <taxon>Pseudomonadati</taxon>
        <taxon>Nitrospinota/Tectimicrobiota group</taxon>
        <taxon>Candidatus Tectimicrobiota</taxon>
        <taxon>Candidatus Entotheonellia</taxon>
        <taxon>Candidatus Entotheonellales</taxon>
        <taxon>Candidatus Entotheonellaceae</taxon>
        <taxon>Candidatus Entotheonella</taxon>
    </lineage>
</organism>
<evidence type="ECO:0000259" key="9">
    <source>
        <dbReference type="Pfam" id="PF13231"/>
    </source>
</evidence>
<keyword evidence="3" id="KW-0328">Glycosyltransferase</keyword>
<feature type="transmembrane region" description="Helical" evidence="8">
    <location>
        <begin position="95"/>
        <end position="113"/>
    </location>
</feature>
<comment type="caution">
    <text evidence="10">The sequence shown here is derived from an EMBL/GenBank/DDBJ whole genome shotgun (WGS) entry which is preliminary data.</text>
</comment>
<comment type="subcellular location">
    <subcellularLocation>
        <location evidence="1">Cell membrane</location>
        <topology evidence="1">Multi-pass membrane protein</topology>
    </subcellularLocation>
</comment>
<feature type="transmembrane region" description="Helical" evidence="8">
    <location>
        <begin position="408"/>
        <end position="429"/>
    </location>
</feature>
<dbReference type="PANTHER" id="PTHR33908">
    <property type="entry name" value="MANNOSYLTRANSFERASE YKCB-RELATED"/>
    <property type="match status" value="1"/>
</dbReference>
<evidence type="ECO:0000256" key="2">
    <source>
        <dbReference type="ARBA" id="ARBA00022475"/>
    </source>
</evidence>
<dbReference type="HOGENOM" id="CLU_048081_1_0_7"/>
<dbReference type="InterPro" id="IPR050297">
    <property type="entry name" value="LipidA_mod_glycosyltrf_83"/>
</dbReference>
<protein>
    <recommendedName>
        <fullName evidence="9">Glycosyltransferase RgtA/B/C/D-like domain-containing protein</fullName>
    </recommendedName>
</protein>
<name>W4LRI1_ENTF1</name>
<dbReference type="AlphaFoldDB" id="W4LRI1"/>
<keyword evidence="6 8" id="KW-1133">Transmembrane helix</keyword>
<dbReference type="EMBL" id="AZHW01000333">
    <property type="protein sequence ID" value="ETX00490.1"/>
    <property type="molecule type" value="Genomic_DNA"/>
</dbReference>
<keyword evidence="4" id="KW-0808">Transferase</keyword>
<evidence type="ECO:0000256" key="8">
    <source>
        <dbReference type="SAM" id="Phobius"/>
    </source>
</evidence>
<reference evidence="10 11" key="1">
    <citation type="journal article" date="2014" name="Nature">
        <title>An environmental bacterial taxon with a large and distinct metabolic repertoire.</title>
        <authorList>
            <person name="Wilson M.C."/>
            <person name="Mori T."/>
            <person name="Ruckert C."/>
            <person name="Uria A.R."/>
            <person name="Helf M.J."/>
            <person name="Takada K."/>
            <person name="Gernert C."/>
            <person name="Steffens U.A."/>
            <person name="Heycke N."/>
            <person name="Schmitt S."/>
            <person name="Rinke C."/>
            <person name="Helfrich E.J."/>
            <person name="Brachmann A.O."/>
            <person name="Gurgui C."/>
            <person name="Wakimoto T."/>
            <person name="Kracht M."/>
            <person name="Crusemann M."/>
            <person name="Hentschel U."/>
            <person name="Abe I."/>
            <person name="Matsunaga S."/>
            <person name="Kalinowski J."/>
            <person name="Takeyama H."/>
            <person name="Piel J."/>
        </authorList>
    </citation>
    <scope>NUCLEOTIDE SEQUENCE [LARGE SCALE GENOMIC DNA]</scope>
    <source>
        <strain evidence="11">TSY1</strain>
    </source>
</reference>
<feature type="transmembrane region" description="Helical" evidence="8">
    <location>
        <begin position="206"/>
        <end position="227"/>
    </location>
</feature>
<evidence type="ECO:0000256" key="1">
    <source>
        <dbReference type="ARBA" id="ARBA00004651"/>
    </source>
</evidence>
<dbReference type="GO" id="GO:0016763">
    <property type="term" value="F:pentosyltransferase activity"/>
    <property type="evidence" value="ECO:0007669"/>
    <property type="project" value="TreeGrafter"/>
</dbReference>
<accession>W4LRI1</accession>
<evidence type="ECO:0000256" key="6">
    <source>
        <dbReference type="ARBA" id="ARBA00022989"/>
    </source>
</evidence>
<evidence type="ECO:0000256" key="7">
    <source>
        <dbReference type="ARBA" id="ARBA00023136"/>
    </source>
</evidence>
<feature type="transmembrane region" description="Helical" evidence="8">
    <location>
        <begin position="119"/>
        <end position="137"/>
    </location>
</feature>
<dbReference type="Proteomes" id="UP000019141">
    <property type="component" value="Unassembled WGS sequence"/>
</dbReference>